<feature type="transmembrane region" description="Helical" evidence="3">
    <location>
        <begin position="1066"/>
        <end position="1088"/>
    </location>
</feature>
<accession>A0A8T2S1B8</accession>
<dbReference type="Pfam" id="PF13041">
    <property type="entry name" value="PPR_2"/>
    <property type="match status" value="3"/>
</dbReference>
<dbReference type="FunFam" id="1.25.40.10:FF:000285">
    <property type="entry name" value="Pentatricopeptide repeat-containing protein, chloroplastic"/>
    <property type="match status" value="2"/>
</dbReference>
<feature type="repeat" description="PPR" evidence="2">
    <location>
        <begin position="548"/>
        <end position="582"/>
    </location>
</feature>
<name>A0A8T2S1B8_CERRI</name>
<dbReference type="EMBL" id="CM035428">
    <property type="protein sequence ID" value="KAH7301433.1"/>
    <property type="molecule type" value="Genomic_DNA"/>
</dbReference>
<feature type="repeat" description="PPR" evidence="2">
    <location>
        <begin position="145"/>
        <end position="179"/>
    </location>
</feature>
<keyword evidence="3" id="KW-0812">Transmembrane</keyword>
<reference evidence="4 5" key="1">
    <citation type="submission" date="2021-08" db="EMBL/GenBank/DDBJ databases">
        <title>WGS assembly of Ceratopteris richardii.</title>
        <authorList>
            <person name="Marchant D.B."/>
            <person name="Chen G."/>
            <person name="Jenkins J."/>
            <person name="Shu S."/>
            <person name="Leebens-Mack J."/>
            <person name="Grimwood J."/>
            <person name="Schmutz J."/>
            <person name="Soltis P."/>
            <person name="Soltis D."/>
            <person name="Chen Z.-H."/>
        </authorList>
    </citation>
    <scope>NUCLEOTIDE SEQUENCE [LARGE SCALE GENOMIC DNA]</scope>
    <source>
        <strain evidence="4">Whitten #5841</strain>
        <tissue evidence="4">Leaf</tissue>
    </source>
</reference>
<dbReference type="OrthoDB" id="1906234at2759"/>
<dbReference type="GO" id="GO:0003723">
    <property type="term" value="F:RNA binding"/>
    <property type="evidence" value="ECO:0007669"/>
    <property type="project" value="InterPro"/>
</dbReference>
<dbReference type="Proteomes" id="UP000825935">
    <property type="component" value="Chromosome 23"/>
</dbReference>
<evidence type="ECO:0000313" key="5">
    <source>
        <dbReference type="Proteomes" id="UP000825935"/>
    </source>
</evidence>
<evidence type="ECO:0000256" key="3">
    <source>
        <dbReference type="SAM" id="Phobius"/>
    </source>
</evidence>
<keyword evidence="5" id="KW-1185">Reference proteome</keyword>
<comment type="caution">
    <text evidence="4">The sequence shown here is derived from an EMBL/GenBank/DDBJ whole genome shotgun (WGS) entry which is preliminary data.</text>
</comment>
<dbReference type="InterPro" id="IPR002885">
    <property type="entry name" value="PPR_rpt"/>
</dbReference>
<dbReference type="AlphaFoldDB" id="A0A8T2S1B8"/>
<dbReference type="NCBIfam" id="TIGR00756">
    <property type="entry name" value="PPR"/>
    <property type="match status" value="2"/>
</dbReference>
<feature type="repeat" description="PPR" evidence="2">
    <location>
        <begin position="447"/>
        <end position="481"/>
    </location>
</feature>
<feature type="repeat" description="PPR" evidence="2">
    <location>
        <begin position="246"/>
        <end position="280"/>
    </location>
</feature>
<organism evidence="4 5">
    <name type="scientific">Ceratopteris richardii</name>
    <name type="common">Triangle waterfern</name>
    <dbReference type="NCBI Taxonomy" id="49495"/>
    <lineage>
        <taxon>Eukaryota</taxon>
        <taxon>Viridiplantae</taxon>
        <taxon>Streptophyta</taxon>
        <taxon>Embryophyta</taxon>
        <taxon>Tracheophyta</taxon>
        <taxon>Polypodiopsida</taxon>
        <taxon>Polypodiidae</taxon>
        <taxon>Polypodiales</taxon>
        <taxon>Pteridineae</taxon>
        <taxon>Pteridaceae</taxon>
        <taxon>Parkerioideae</taxon>
        <taxon>Ceratopteris</taxon>
    </lineage>
</organism>
<dbReference type="PANTHER" id="PTHR24015">
    <property type="entry name" value="OS07G0578800 PROTEIN-RELATED"/>
    <property type="match status" value="1"/>
</dbReference>
<keyword evidence="1" id="KW-0677">Repeat</keyword>
<evidence type="ECO:0000313" key="4">
    <source>
        <dbReference type="EMBL" id="KAH7301433.1"/>
    </source>
</evidence>
<protein>
    <recommendedName>
        <fullName evidence="6">Pentatricopeptide repeat-containing protein</fullName>
    </recommendedName>
</protein>
<proteinExistence type="predicted"/>
<evidence type="ECO:0000256" key="1">
    <source>
        <dbReference type="ARBA" id="ARBA00022737"/>
    </source>
</evidence>
<dbReference type="InterPro" id="IPR046960">
    <property type="entry name" value="PPR_At4g14850-like_plant"/>
</dbReference>
<dbReference type="GO" id="GO:0009451">
    <property type="term" value="P:RNA modification"/>
    <property type="evidence" value="ECO:0007669"/>
    <property type="project" value="InterPro"/>
</dbReference>
<dbReference type="PANTHER" id="PTHR24015:SF548">
    <property type="entry name" value="OS08G0340900 PROTEIN"/>
    <property type="match status" value="1"/>
</dbReference>
<dbReference type="Pfam" id="PF01535">
    <property type="entry name" value="PPR"/>
    <property type="match status" value="6"/>
</dbReference>
<feature type="repeat" description="PPR" evidence="2">
    <location>
        <begin position="44"/>
        <end position="78"/>
    </location>
</feature>
<keyword evidence="3" id="KW-1133">Transmembrane helix</keyword>
<dbReference type="InterPro" id="IPR011990">
    <property type="entry name" value="TPR-like_helical_dom_sf"/>
</dbReference>
<evidence type="ECO:0008006" key="6">
    <source>
        <dbReference type="Google" id="ProtNLM"/>
    </source>
</evidence>
<gene>
    <name evidence="4" type="ORF">KP509_23G026300</name>
</gene>
<sequence length="1090" mass="120826">MQCAMIEDGCEHITYWNDHLIRLFANCGSLNDANRVFYKALEPTVFTWNAIISACEKLGEAHTALQFYIKMQDIGIVPDVVTFLSVLKACAAVGSIDEGRIVHDKIAATGLEADVNLGSTLISLYSKCTYLEDARYLFDTLPSKNVVTWGAMIAGYTHNSQGFSALELFGHMHEMCVEPSTFTFSAAIKACSSISAVCEGRLIHNEALKRRYEVDLVVASSLISMYIDCGSLEEGRKIFERLPNSDIVLWDILISGHVANGHCFQALDIYWEMLNSGIQPNVVVYLSVLQACAIIAKIDTGKYIHSEITEKGLDIYVIQNALIDMYTKCGLLSEALELFEHHSQRDIIAWGALTAGFVEHGFYSTAIYMLDKIVEERICPNRAIFLCILKACSNGSAQVQGMLSHKLIVALGLDQEISVGNALIDMYLHLNCLEEAQSIFDKIPEVDELSFGLMLPGYVNNGQVLPAFELFDGLIQHDLKPNLTILLLMLSTCSTAGAVRHGRHIHMHGISNGFDKDLAFGSATVDMYSKCGNLKDARKVFDGFPLKDVVLYGSMVGGYAHQGRGNDALWLFIKMNIESIEPSKALFLSLLKAITSIKVVTFGFLIHHYCCEYCLNNDAEIGTSLLDLYSKCGYMEDCLKVFVGLGTSVVPSWCAIISACLENGRDFMALELYVKMQNKSIQADVSLLLAILKACITVGARETGRMVHGELVKIGGDFDITVRNRISSMYAGFGMSDEASQVLGNTGLEDGSSQMIDVIGTAVCEKPLFSPMSTAYSCAGMLKEACCYYGDMMQSNDSHLSVQFYSCVVDLLGRTGHLEEAEFFAKTVPLRPDYVVQVSLLTNSKTHTALSYGQQFFGQVDERAAYDHGICDAFQLSVGSDSGDIFLTMQCKRKPAAHQCFKRIILDHVCDVNVPLKFLKRKHIISKHIITNHEDVSRCMHIKTKILDAMVVCQLGIHEICETVDSSINSQFLPFNNDPLQLHVTESSILLEPGKRLNIGIVNKKVYSESCTSSLTSRHMTSSSTFVIQLSSFSFHQLHRCLLKWNNLHVLVSGSPPISNKISDKYLYPLHTFQIFKIFLFLISYFSVVV</sequence>
<evidence type="ECO:0000256" key="2">
    <source>
        <dbReference type="PROSITE-ProRule" id="PRU00708"/>
    </source>
</evidence>
<dbReference type="PROSITE" id="PS51375">
    <property type="entry name" value="PPR"/>
    <property type="match status" value="5"/>
</dbReference>
<dbReference type="Gene3D" id="1.25.40.10">
    <property type="entry name" value="Tetratricopeptide repeat domain"/>
    <property type="match status" value="6"/>
</dbReference>
<keyword evidence="3" id="KW-0472">Membrane</keyword>